<dbReference type="FunCoup" id="A0A1U8B0N0">
    <property type="interactions" value="1509"/>
</dbReference>
<sequence length="233" mass="25912">MGGRDSDSSSSSSGEEDGDADWRAAINSIATTDFTITITKGSTTKASESVKHINYSTSNTEEDGNNDHINQKPQNLKLYQIKAQKLLEGLLEKSLEMVRGPIPVLDDDNLVDEGGIRLFRQSPLGIVFDHVDEFQQPRKKPRILPGELFDEKSKKFRRQIQSVAVDGIDIMAAAREASQKALSRFEAKVDATKEAAKREEERVAELKRIRGEKWLPSVAREMRQVAGDGIVKS</sequence>
<dbReference type="AlphaFoldDB" id="A0A1U8B0N0"/>
<dbReference type="eggNOG" id="ENOG502RZP9">
    <property type="taxonomic scope" value="Eukaryota"/>
</dbReference>
<evidence type="ECO:0000256" key="2">
    <source>
        <dbReference type="SAM" id="MobiDB-lite"/>
    </source>
</evidence>
<evidence type="ECO:0000313" key="3">
    <source>
        <dbReference type="Proteomes" id="UP000189703"/>
    </source>
</evidence>
<reference evidence="4" key="1">
    <citation type="submission" date="2025-08" db="UniProtKB">
        <authorList>
            <consortium name="RefSeq"/>
        </authorList>
    </citation>
    <scope>IDENTIFICATION</scope>
</reference>
<proteinExistence type="predicted"/>
<accession>A0A1U8B0N0</accession>
<evidence type="ECO:0000256" key="1">
    <source>
        <dbReference type="SAM" id="Coils"/>
    </source>
</evidence>
<dbReference type="PANTHER" id="PTHR36765">
    <property type="entry name" value="EXPRESSED PROTEIN"/>
    <property type="match status" value="1"/>
</dbReference>
<evidence type="ECO:0000313" key="4">
    <source>
        <dbReference type="RefSeq" id="XP_010272625.1"/>
    </source>
</evidence>
<name>A0A1U8B0N0_NELNU</name>
<keyword evidence="1" id="KW-0175">Coiled coil</keyword>
<organism evidence="3 4">
    <name type="scientific">Nelumbo nucifera</name>
    <name type="common">Sacred lotus</name>
    <dbReference type="NCBI Taxonomy" id="4432"/>
    <lineage>
        <taxon>Eukaryota</taxon>
        <taxon>Viridiplantae</taxon>
        <taxon>Streptophyta</taxon>
        <taxon>Embryophyta</taxon>
        <taxon>Tracheophyta</taxon>
        <taxon>Spermatophyta</taxon>
        <taxon>Magnoliopsida</taxon>
        <taxon>Proteales</taxon>
        <taxon>Nelumbonaceae</taxon>
        <taxon>Nelumbo</taxon>
    </lineage>
</organism>
<feature type="coiled-coil region" evidence="1">
    <location>
        <begin position="182"/>
        <end position="209"/>
    </location>
</feature>
<dbReference type="Proteomes" id="UP000189703">
    <property type="component" value="Unplaced"/>
</dbReference>
<protein>
    <submittedName>
        <fullName evidence="4">Uncharacterized protein LOC104608356 isoform X1</fullName>
    </submittedName>
</protein>
<dbReference type="GeneID" id="104608356"/>
<dbReference type="PANTHER" id="PTHR36765:SF1">
    <property type="entry name" value="EXPRESSED PROTEIN"/>
    <property type="match status" value="1"/>
</dbReference>
<dbReference type="OrthoDB" id="1919921at2759"/>
<dbReference type="OMA" id="EIVKAPC"/>
<dbReference type="KEGG" id="nnu:104608356"/>
<gene>
    <name evidence="4" type="primary">LOC104608356</name>
</gene>
<keyword evidence="3" id="KW-1185">Reference proteome</keyword>
<feature type="region of interest" description="Disordered" evidence="2">
    <location>
        <begin position="1"/>
        <end position="21"/>
    </location>
</feature>
<dbReference type="RefSeq" id="XP_010272625.1">
    <property type="nucleotide sequence ID" value="XM_010274323.2"/>
</dbReference>